<protein>
    <submittedName>
        <fullName evidence="1">Uncharacterized protein</fullName>
    </submittedName>
</protein>
<reference evidence="1 2" key="1">
    <citation type="submission" date="2016-10" db="EMBL/GenBank/DDBJ databases">
        <title>Genome sequence of the ascomycete fungus Penicillium subrubescens.</title>
        <authorList>
            <person name="De Vries R.P."/>
            <person name="Peng M."/>
            <person name="Dilokpimol A."/>
            <person name="Hilden K."/>
            <person name="Makela M.R."/>
            <person name="Grigoriev I."/>
            <person name="Riley R."/>
            <person name="Granchi Z."/>
        </authorList>
    </citation>
    <scope>NUCLEOTIDE SEQUENCE [LARGE SCALE GENOMIC DNA]</scope>
    <source>
        <strain evidence="1 2">CBS 132785</strain>
    </source>
</reference>
<dbReference type="EMBL" id="MNBE01000655">
    <property type="protein sequence ID" value="OKO99684.1"/>
    <property type="molecule type" value="Genomic_DNA"/>
</dbReference>
<evidence type="ECO:0000313" key="2">
    <source>
        <dbReference type="Proteomes" id="UP000186955"/>
    </source>
</evidence>
<sequence>MTATQAELDGFSVRASALLENATDDTRLTYLSRAIAAKLKAYQQDPNTNDFDPNLVAAGLSVLQVVDGIKAMHMSTGNQAAECDLNDPSSLRDLLFNEDGKITPTCIPSIMLPDEHGHPMLPYNTLLEVCPCLPDSIVRNEHQRTTLSCEHCVSDGVSNLRVFLDFFYAVAGYFGHDIHRPFDPEFRALYDD</sequence>
<evidence type="ECO:0000313" key="1">
    <source>
        <dbReference type="EMBL" id="OKO99684.1"/>
    </source>
</evidence>
<keyword evidence="2" id="KW-1185">Reference proteome</keyword>
<gene>
    <name evidence="1" type="ORF">PENSUB_8337</name>
</gene>
<dbReference type="AlphaFoldDB" id="A0A1Q5THI2"/>
<accession>A0A1Q5THI2</accession>
<name>A0A1Q5THI2_9EURO</name>
<organism evidence="1 2">
    <name type="scientific">Penicillium subrubescens</name>
    <dbReference type="NCBI Taxonomy" id="1316194"/>
    <lineage>
        <taxon>Eukaryota</taxon>
        <taxon>Fungi</taxon>
        <taxon>Dikarya</taxon>
        <taxon>Ascomycota</taxon>
        <taxon>Pezizomycotina</taxon>
        <taxon>Eurotiomycetes</taxon>
        <taxon>Eurotiomycetidae</taxon>
        <taxon>Eurotiales</taxon>
        <taxon>Aspergillaceae</taxon>
        <taxon>Penicillium</taxon>
    </lineage>
</organism>
<comment type="caution">
    <text evidence="1">The sequence shown here is derived from an EMBL/GenBank/DDBJ whole genome shotgun (WGS) entry which is preliminary data.</text>
</comment>
<proteinExistence type="predicted"/>
<dbReference type="Proteomes" id="UP000186955">
    <property type="component" value="Unassembled WGS sequence"/>
</dbReference>